<dbReference type="PROSITE" id="PS50096">
    <property type="entry name" value="IQ"/>
    <property type="match status" value="3"/>
</dbReference>
<feature type="region of interest" description="Disordered" evidence="2">
    <location>
        <begin position="90"/>
        <end position="216"/>
    </location>
</feature>
<evidence type="ECO:0000313" key="4">
    <source>
        <dbReference type="Proteomes" id="UP000751190"/>
    </source>
</evidence>
<dbReference type="OrthoDB" id="10690091at2759"/>
<evidence type="ECO:0000313" key="3">
    <source>
        <dbReference type="EMBL" id="KAG8461954.1"/>
    </source>
</evidence>
<protein>
    <submittedName>
        <fullName evidence="3">Uncharacterized protein</fullName>
    </submittedName>
</protein>
<feature type="region of interest" description="Disordered" evidence="2">
    <location>
        <begin position="1319"/>
        <end position="1356"/>
    </location>
</feature>
<feature type="compositionally biased region" description="Basic and acidic residues" evidence="2">
    <location>
        <begin position="1015"/>
        <end position="1030"/>
    </location>
</feature>
<feature type="compositionally biased region" description="Low complexity" evidence="2">
    <location>
        <begin position="722"/>
        <end position="765"/>
    </location>
</feature>
<keyword evidence="4" id="KW-1185">Reference proteome</keyword>
<proteinExistence type="predicted"/>
<accession>A0A8J5XCS9</accession>
<name>A0A8J5XCS9_DIALT</name>
<keyword evidence="1" id="KW-0175">Coiled coil</keyword>
<evidence type="ECO:0000256" key="2">
    <source>
        <dbReference type="SAM" id="MobiDB-lite"/>
    </source>
</evidence>
<feature type="compositionally biased region" description="Low complexity" evidence="2">
    <location>
        <begin position="1319"/>
        <end position="1345"/>
    </location>
</feature>
<feature type="compositionally biased region" description="Acidic residues" evidence="2">
    <location>
        <begin position="1500"/>
        <end position="1512"/>
    </location>
</feature>
<feature type="region of interest" description="Disordered" evidence="2">
    <location>
        <begin position="708"/>
        <end position="785"/>
    </location>
</feature>
<feature type="region of interest" description="Disordered" evidence="2">
    <location>
        <begin position="1420"/>
        <end position="1534"/>
    </location>
</feature>
<evidence type="ECO:0000256" key="1">
    <source>
        <dbReference type="SAM" id="Coils"/>
    </source>
</evidence>
<feature type="compositionally biased region" description="Low complexity" evidence="2">
    <location>
        <begin position="204"/>
        <end position="216"/>
    </location>
</feature>
<gene>
    <name evidence="3" type="ORF">KFE25_013973</name>
</gene>
<reference evidence="3" key="1">
    <citation type="submission" date="2021-05" db="EMBL/GenBank/DDBJ databases">
        <title>The genome of the haptophyte Pavlova lutheri (Diacronema luteri, Pavlovales) - a model for lipid biosynthesis in eukaryotic algae.</title>
        <authorList>
            <person name="Hulatt C.J."/>
            <person name="Posewitz M.C."/>
        </authorList>
    </citation>
    <scope>NUCLEOTIDE SEQUENCE</scope>
    <source>
        <strain evidence="3">NIVA-4/92</strain>
    </source>
</reference>
<feature type="region of interest" description="Disordered" evidence="2">
    <location>
        <begin position="1015"/>
        <end position="1039"/>
    </location>
</feature>
<dbReference type="InterPro" id="IPR000048">
    <property type="entry name" value="IQ_motif_EF-hand-BS"/>
</dbReference>
<dbReference type="SMART" id="SM00015">
    <property type="entry name" value="IQ"/>
    <property type="match status" value="5"/>
</dbReference>
<feature type="compositionally biased region" description="Low complexity" evidence="2">
    <location>
        <begin position="1479"/>
        <end position="1493"/>
    </location>
</feature>
<comment type="caution">
    <text evidence="3">The sequence shown here is derived from an EMBL/GenBank/DDBJ whole genome shotgun (WGS) entry which is preliminary data.</text>
</comment>
<sequence>MAQRSEHGRVVTTEMRRALFQKALLLPPHDLAPLRNLCREHGGGAWREAADGGEFRIDLGRLDATGYARLDMFVDERLRRQAAMEAARAEVASRAHSRHAAPPGTSGDGGAPDALPPLIGFGQAGPLGATARAEYARRDASPPPALARRERGWTTAGPSFLAPGRAYRPPPPLPSASERMRARGGGELAPLPGYASLRGSASSGTLPRGPRARAAGVRAVPAGTAGGAGWDSAGERGAPSWGPAAVGARLRVASPADATADGADAGTRAKPRGGYGLGPTGLAFGPTADGVGIGLARIDLRALAARRVVAATGRRDAALRALVHFVDGLAPERTLGAPDAHPLRRRLRAKLGRLVGIYRICASEAIDALADAEDALGQAGEAGAVGGGGGGGEGGACVLRPAYARASAHAAVAASPPPAVAAWPGAQGVGFDGYGAAFNDFRTDYLRKMEDDTLWLPVPIASDPLLLRWFSRISTSLNLPPMPPGLVAETLHPPEELAKLRASATRWHAMRAARADVDAHAAGGGGGKPGSARAGLAVGSPLAAGALRPRSAAAGGSSAVPRTLAHASVRPASAAPDGRAHLAAASIAGSLDASMAVNEGVGAARSARARDLAHGLMLSKGTAGAGGVSSVREVPLFVAAQWERTRRLEVLLYGGVGGYLARLRQLDRASAGASASTIARAARRMLEANARVAAHADAGAADGAEGHARGLAASDGDGGSAGAADGAEGHARGLAASDGDGGSANAADVHARAAAPDETAVDAARGAAPAQSPVEPSGTSARAAREARMRTGVGYISLRRYILHLAAEAHAARAARIAVIATAHAEERAAAVAAEDAAARERAFLHRTAAAARGHLVTPPGPRISGILPGSAVLAGAAGSAAARALAAKRAALAEDAVALRVAEAELRELSVQAAAERHIEAARSLAPHFIGRIARGHLGRMHGRRKRREALGVVAAKIQSAQRRHAAQARYKATKAQRAWDLLQSELRWYESLHAQAATAIQRHARGTQARRAEAALRPARLAERERTRAAAAGRRRAARERAAATAIQRVARGRDGRARAAEAVAAAAMAREHARAAEAVAAAEREAAEAQRVAELAKAIAAAAEDQLARLHAANAAREEAATALQAAARGRVARRARAAAAARKRQGARHAAAMRVQAASRGRVVRRAAAESRAVSRAAAREAGEAAARRDAARQKMEEFQMRAEAVADALAAIVFAYVREATREVVAEAMAEAGSGVTLSTAAALTTYTNAPTAAIATPSTRALANTDSSEALRASASPGAVASTQVAVKATRTDAPTVLPAAAAPVPATAAATHARRATAAAPAAAPDARTRPPASAAAAETDPLRDLRSASGCDSVANGISNDAVGDVQAAADAKNARGGGASDARTADARGGEQPTAPLDEATEAQLLEAEGLLPREQDAESDFEGKESKWEPDDDGGGSWPGVGGTSHTLERGARAGISPAPTAVPPAPSASPAAGGEPVAPSPEVSAAEPDALDDLLDGDDGEYDKGRAGASADLDDLLAGDGFD</sequence>
<feature type="compositionally biased region" description="Acidic residues" evidence="2">
    <location>
        <begin position="1523"/>
        <end position="1534"/>
    </location>
</feature>
<organism evidence="3 4">
    <name type="scientific">Diacronema lutheri</name>
    <name type="common">Unicellular marine alga</name>
    <name type="synonym">Monochrysis lutheri</name>
    <dbReference type="NCBI Taxonomy" id="2081491"/>
    <lineage>
        <taxon>Eukaryota</taxon>
        <taxon>Haptista</taxon>
        <taxon>Haptophyta</taxon>
        <taxon>Pavlovophyceae</taxon>
        <taxon>Pavlovales</taxon>
        <taxon>Pavlovaceae</taxon>
        <taxon>Diacronema</taxon>
    </lineage>
</organism>
<feature type="coiled-coil region" evidence="1">
    <location>
        <begin position="1068"/>
        <end position="1109"/>
    </location>
</feature>
<dbReference type="EMBL" id="JAGTXO010000023">
    <property type="protein sequence ID" value="KAG8461954.1"/>
    <property type="molecule type" value="Genomic_DNA"/>
</dbReference>
<feature type="region of interest" description="Disordered" evidence="2">
    <location>
        <begin position="1380"/>
        <end position="1405"/>
    </location>
</feature>
<dbReference type="Proteomes" id="UP000751190">
    <property type="component" value="Unassembled WGS sequence"/>
</dbReference>
<feature type="compositionally biased region" description="Basic and acidic residues" evidence="2">
    <location>
        <begin position="1421"/>
        <end position="1439"/>
    </location>
</feature>